<accession>A0AAV9SIM7</accession>
<feature type="domain" description="Ras-associating" evidence="4">
    <location>
        <begin position="123"/>
        <end position="217"/>
    </location>
</feature>
<feature type="domain" description="Rho-GAP" evidence="5">
    <location>
        <begin position="1"/>
        <end position="91"/>
    </location>
</feature>
<reference evidence="6 7" key="1">
    <citation type="submission" date="2021-06" db="EMBL/GenBank/DDBJ databases">
        <authorList>
            <person name="Palmer J.M."/>
        </authorList>
    </citation>
    <scope>NUCLEOTIDE SEQUENCE [LARGE SCALE GENOMIC DNA]</scope>
    <source>
        <strain evidence="6 7">MEX-2019</strain>
        <tissue evidence="6">Muscle</tissue>
    </source>
</reference>
<proteinExistence type="predicted"/>
<evidence type="ECO:0000259" key="3">
    <source>
        <dbReference type="PROSITE" id="PS50003"/>
    </source>
</evidence>
<dbReference type="PANTHER" id="PTHR45899:SF1">
    <property type="entry name" value="ARF-GAP WITH RHO-GAP DOMAIN, ANK REPEAT AND PH DOMAIN-CONTAINING PROTEIN 2"/>
    <property type="match status" value="1"/>
</dbReference>
<evidence type="ECO:0000259" key="5">
    <source>
        <dbReference type="PROSITE" id="PS50238"/>
    </source>
</evidence>
<dbReference type="InterPro" id="IPR001849">
    <property type="entry name" value="PH_domain"/>
</dbReference>
<dbReference type="PROSITE" id="PS50238">
    <property type="entry name" value="RHOGAP"/>
    <property type="match status" value="1"/>
</dbReference>
<keyword evidence="7" id="KW-1185">Reference proteome</keyword>
<dbReference type="Pfam" id="PF00788">
    <property type="entry name" value="RA"/>
    <property type="match status" value="1"/>
</dbReference>
<dbReference type="InterPro" id="IPR052227">
    <property type="entry name" value="Arf-Rho-GAP_ANK-PH_domain"/>
</dbReference>
<dbReference type="SUPFAM" id="SSF50729">
    <property type="entry name" value="PH domain-like"/>
    <property type="match status" value="1"/>
</dbReference>
<dbReference type="GO" id="GO:0005737">
    <property type="term" value="C:cytoplasm"/>
    <property type="evidence" value="ECO:0007669"/>
    <property type="project" value="TreeGrafter"/>
</dbReference>
<dbReference type="InterPro" id="IPR008936">
    <property type="entry name" value="Rho_GTPase_activation_prot"/>
</dbReference>
<evidence type="ECO:0000256" key="1">
    <source>
        <dbReference type="ARBA" id="ARBA00022468"/>
    </source>
</evidence>
<dbReference type="Gene3D" id="2.30.29.30">
    <property type="entry name" value="Pleckstrin-homology domain (PH domain)/Phosphotyrosine-binding domain (PTB)"/>
    <property type="match status" value="1"/>
</dbReference>
<gene>
    <name evidence="6" type="ORF">CRENBAI_013470</name>
</gene>
<protein>
    <recommendedName>
        <fullName evidence="8">Arf-GAP with Rho-GAP domain, ANK repeat and PH domain-containing protein 2</fullName>
    </recommendedName>
</protein>
<dbReference type="GO" id="GO:0007165">
    <property type="term" value="P:signal transduction"/>
    <property type="evidence" value="ECO:0007669"/>
    <property type="project" value="InterPro"/>
</dbReference>
<dbReference type="AlphaFoldDB" id="A0AAV9SIM7"/>
<dbReference type="PROSITE" id="PS50003">
    <property type="entry name" value="PH_DOMAIN"/>
    <property type="match status" value="1"/>
</dbReference>
<comment type="caution">
    <text evidence="6">The sequence shown here is derived from an EMBL/GenBank/DDBJ whole genome shotgun (WGS) entry which is preliminary data.</text>
</comment>
<dbReference type="Proteomes" id="UP001311232">
    <property type="component" value="Unassembled WGS sequence"/>
</dbReference>
<dbReference type="Gene3D" id="3.10.20.90">
    <property type="entry name" value="Phosphatidylinositol 3-kinase Catalytic Subunit, Chain A, domain 1"/>
    <property type="match status" value="1"/>
</dbReference>
<sequence>MFLCGFTDEKEEKRRVKKYSTFIQSLPKIYRSTLQALLQHLYRIQQCSHLNGMPSEKIAAVFSSCLFQTQGQTPQEISVVRDLISNYVVLFSVNEDQVQQMETENSFITRWNEKKDSTFCPAGDLIFEVYLERREPEQCCLIKLTPGMRSSELAETALSMRNATFEADDLWTTFEVIENGELERPLHHSEKILEQVLEWSTLDCPSSAFLVIKKFAGAKRMAGGKDPRQFIKSDYLKFNDGSSKLLSGHKFQDKYIVLRSEKLLLYRDIKNTKAEKAIQLKMVKCYLGLKKKLKPPTNWGFTVYTDKHQWHFCCDRRETQISWVADIIALKHTSDFRHNTSTSKETTDLKVSKGGAKTESSLVPTYNHSFSTDMTVRRVSLGDVDWSTTEVPERHLKTNTVPKSLKPGNLSEAPEMPHRRTSVDNCMSPRLPPPYVPRHMKPTSLGVLPQTGNKTPGKKALPISGGVMPPNLLNELNMVLSKTGRKSTE</sequence>
<dbReference type="Pfam" id="PF00169">
    <property type="entry name" value="PH"/>
    <property type="match status" value="1"/>
</dbReference>
<feature type="region of interest" description="Disordered" evidence="2">
    <location>
        <begin position="401"/>
        <end position="427"/>
    </location>
</feature>
<dbReference type="Pfam" id="PF00620">
    <property type="entry name" value="RhoGAP"/>
    <property type="match status" value="1"/>
</dbReference>
<organism evidence="6 7">
    <name type="scientific">Crenichthys baileyi</name>
    <name type="common">White River springfish</name>
    <dbReference type="NCBI Taxonomy" id="28760"/>
    <lineage>
        <taxon>Eukaryota</taxon>
        <taxon>Metazoa</taxon>
        <taxon>Chordata</taxon>
        <taxon>Craniata</taxon>
        <taxon>Vertebrata</taxon>
        <taxon>Euteleostomi</taxon>
        <taxon>Actinopterygii</taxon>
        <taxon>Neopterygii</taxon>
        <taxon>Teleostei</taxon>
        <taxon>Neoteleostei</taxon>
        <taxon>Acanthomorphata</taxon>
        <taxon>Ovalentaria</taxon>
        <taxon>Atherinomorphae</taxon>
        <taxon>Cyprinodontiformes</taxon>
        <taxon>Goodeidae</taxon>
        <taxon>Crenichthys</taxon>
    </lineage>
</organism>
<dbReference type="SUPFAM" id="SSF48350">
    <property type="entry name" value="GTPase activation domain, GAP"/>
    <property type="match status" value="1"/>
</dbReference>
<evidence type="ECO:0000256" key="2">
    <source>
        <dbReference type="SAM" id="MobiDB-lite"/>
    </source>
</evidence>
<dbReference type="InterPro" id="IPR011993">
    <property type="entry name" value="PH-like_dom_sf"/>
</dbReference>
<dbReference type="InterPro" id="IPR000159">
    <property type="entry name" value="RA_dom"/>
</dbReference>
<feature type="domain" description="PH" evidence="3">
    <location>
        <begin position="229"/>
        <end position="332"/>
    </location>
</feature>
<keyword evidence="1" id="KW-0343">GTPase activation</keyword>
<dbReference type="PANTHER" id="PTHR45899">
    <property type="entry name" value="RHO GTPASE ACTIVATING PROTEIN AT 15B, ISOFORM C"/>
    <property type="match status" value="1"/>
</dbReference>
<dbReference type="GO" id="GO:0005547">
    <property type="term" value="F:phosphatidylinositol-3,4,5-trisphosphate binding"/>
    <property type="evidence" value="ECO:0007669"/>
    <property type="project" value="TreeGrafter"/>
</dbReference>
<dbReference type="InterPro" id="IPR000198">
    <property type="entry name" value="RhoGAP_dom"/>
</dbReference>
<dbReference type="Gene3D" id="1.10.555.10">
    <property type="entry name" value="Rho GTPase activation protein"/>
    <property type="match status" value="1"/>
</dbReference>
<dbReference type="SMART" id="SM00233">
    <property type="entry name" value="PH"/>
    <property type="match status" value="1"/>
</dbReference>
<dbReference type="EMBL" id="JAHHUM010000316">
    <property type="protein sequence ID" value="KAK5621132.1"/>
    <property type="molecule type" value="Genomic_DNA"/>
</dbReference>
<dbReference type="GO" id="GO:0005096">
    <property type="term" value="F:GTPase activator activity"/>
    <property type="evidence" value="ECO:0007669"/>
    <property type="project" value="UniProtKB-KW"/>
</dbReference>
<evidence type="ECO:0000313" key="7">
    <source>
        <dbReference type="Proteomes" id="UP001311232"/>
    </source>
</evidence>
<dbReference type="PROSITE" id="PS50200">
    <property type="entry name" value="RA"/>
    <property type="match status" value="1"/>
</dbReference>
<evidence type="ECO:0000313" key="6">
    <source>
        <dbReference type="EMBL" id="KAK5621132.1"/>
    </source>
</evidence>
<evidence type="ECO:0000259" key="4">
    <source>
        <dbReference type="PROSITE" id="PS50200"/>
    </source>
</evidence>
<evidence type="ECO:0008006" key="8">
    <source>
        <dbReference type="Google" id="ProtNLM"/>
    </source>
</evidence>
<name>A0AAV9SIM7_9TELE</name>